<evidence type="ECO:0000313" key="10">
    <source>
        <dbReference type="Proteomes" id="UP001187415"/>
    </source>
</evidence>
<dbReference type="InterPro" id="IPR003599">
    <property type="entry name" value="Ig_sub"/>
</dbReference>
<sequence length="188" mass="20847">MACSAFSVFVYRCIFVTVLFKLCRAQPQAASSQVLVALVGSDIVLPCHLDDAMDAPDRVLEWARPDLSPGFIHVWEKNKEIVALKQLSYMGRTSLLIEKLEHRDVSLKLSKVTLSDEGVYRCLIPARGQETFVRLIVGSVSVPVIEVFSGQSEELLLQCESKGWYPEPEVLWLDAEGHVLSAGPTETA</sequence>
<feature type="signal peptide" evidence="7">
    <location>
        <begin position="1"/>
        <end position="25"/>
    </location>
</feature>
<dbReference type="Proteomes" id="UP001187415">
    <property type="component" value="Unassembled WGS sequence"/>
</dbReference>
<dbReference type="PANTHER" id="PTHR24100:SF151">
    <property type="entry name" value="ICOS LIGAND"/>
    <property type="match status" value="1"/>
</dbReference>
<dbReference type="GO" id="GO:0009897">
    <property type="term" value="C:external side of plasma membrane"/>
    <property type="evidence" value="ECO:0007669"/>
    <property type="project" value="TreeGrafter"/>
</dbReference>
<dbReference type="GO" id="GO:0001817">
    <property type="term" value="P:regulation of cytokine production"/>
    <property type="evidence" value="ECO:0007669"/>
    <property type="project" value="TreeGrafter"/>
</dbReference>
<evidence type="ECO:0000256" key="4">
    <source>
        <dbReference type="ARBA" id="ARBA00023157"/>
    </source>
</evidence>
<evidence type="ECO:0000256" key="7">
    <source>
        <dbReference type="SAM" id="SignalP"/>
    </source>
</evidence>
<evidence type="ECO:0000256" key="1">
    <source>
        <dbReference type="ARBA" id="ARBA00004370"/>
    </source>
</evidence>
<dbReference type="SUPFAM" id="SSF48726">
    <property type="entry name" value="Immunoglobulin"/>
    <property type="match status" value="1"/>
</dbReference>
<gene>
    <name evidence="9" type="ORF">Q5P01_002847</name>
</gene>
<dbReference type="InterPro" id="IPR013783">
    <property type="entry name" value="Ig-like_fold"/>
</dbReference>
<protein>
    <recommendedName>
        <fullName evidence="8">Ig-like domain-containing protein</fullName>
    </recommendedName>
</protein>
<dbReference type="GO" id="GO:0005102">
    <property type="term" value="F:signaling receptor binding"/>
    <property type="evidence" value="ECO:0007669"/>
    <property type="project" value="TreeGrafter"/>
</dbReference>
<dbReference type="SMART" id="SM00409">
    <property type="entry name" value="IG"/>
    <property type="match status" value="1"/>
</dbReference>
<evidence type="ECO:0000259" key="8">
    <source>
        <dbReference type="PROSITE" id="PS50835"/>
    </source>
</evidence>
<evidence type="ECO:0000256" key="5">
    <source>
        <dbReference type="ARBA" id="ARBA00023180"/>
    </source>
</evidence>
<keyword evidence="6" id="KW-0393">Immunoglobulin domain</keyword>
<dbReference type="GO" id="GO:0050863">
    <property type="term" value="P:regulation of T cell activation"/>
    <property type="evidence" value="ECO:0007669"/>
    <property type="project" value="UniProtKB-ARBA"/>
</dbReference>
<feature type="domain" description="Ig-like" evidence="8">
    <location>
        <begin position="27"/>
        <end position="124"/>
    </location>
</feature>
<dbReference type="Gene3D" id="2.60.40.10">
    <property type="entry name" value="Immunoglobulins"/>
    <property type="match status" value="2"/>
</dbReference>
<dbReference type="AlphaFoldDB" id="A0AA88T8H6"/>
<dbReference type="InterPro" id="IPR050504">
    <property type="entry name" value="IgSF_BTN/MOG"/>
</dbReference>
<keyword evidence="4" id="KW-1015">Disulfide bond</keyword>
<evidence type="ECO:0000256" key="2">
    <source>
        <dbReference type="ARBA" id="ARBA00022729"/>
    </source>
</evidence>
<comment type="subcellular location">
    <subcellularLocation>
        <location evidence="1">Membrane</location>
    </subcellularLocation>
</comment>
<reference evidence="9" key="1">
    <citation type="submission" date="2023-07" db="EMBL/GenBank/DDBJ databases">
        <title>Chromosome-level Genome Assembly of Striped Snakehead (Channa striata).</title>
        <authorList>
            <person name="Liu H."/>
        </authorList>
    </citation>
    <scope>NUCLEOTIDE SEQUENCE</scope>
    <source>
        <strain evidence="9">Gz</strain>
        <tissue evidence="9">Muscle</tissue>
    </source>
</reference>
<dbReference type="PANTHER" id="PTHR24100">
    <property type="entry name" value="BUTYROPHILIN"/>
    <property type="match status" value="1"/>
</dbReference>
<dbReference type="GO" id="GO:1903037">
    <property type="term" value="P:regulation of leukocyte cell-cell adhesion"/>
    <property type="evidence" value="ECO:0007669"/>
    <property type="project" value="UniProtKB-ARBA"/>
</dbReference>
<dbReference type="Pfam" id="PF07686">
    <property type="entry name" value="V-set"/>
    <property type="match status" value="1"/>
</dbReference>
<dbReference type="Pfam" id="PF22705">
    <property type="entry name" value="C2-set_3"/>
    <property type="match status" value="1"/>
</dbReference>
<name>A0AA88T8H6_CHASR</name>
<feature type="chain" id="PRO_5041718213" description="Ig-like domain-containing protein" evidence="7">
    <location>
        <begin position="26"/>
        <end position="188"/>
    </location>
</feature>
<proteinExistence type="predicted"/>
<keyword evidence="2 7" id="KW-0732">Signal</keyword>
<keyword evidence="5" id="KW-0325">Glycoprotein</keyword>
<dbReference type="InterPro" id="IPR053896">
    <property type="entry name" value="BTN3A2-like_Ig-C"/>
</dbReference>
<keyword evidence="3" id="KW-0472">Membrane</keyword>
<evidence type="ECO:0000256" key="6">
    <source>
        <dbReference type="ARBA" id="ARBA00023319"/>
    </source>
</evidence>
<evidence type="ECO:0000313" key="9">
    <source>
        <dbReference type="EMBL" id="KAK2863314.1"/>
    </source>
</evidence>
<dbReference type="InterPro" id="IPR007110">
    <property type="entry name" value="Ig-like_dom"/>
</dbReference>
<dbReference type="FunFam" id="2.60.40.10:FF:000142">
    <property type="entry name" value="V-set domain-containing T-cell activation inhibitor 1"/>
    <property type="match status" value="1"/>
</dbReference>
<accession>A0AA88T8H6</accession>
<dbReference type="PROSITE" id="PS50835">
    <property type="entry name" value="IG_LIKE"/>
    <property type="match status" value="1"/>
</dbReference>
<dbReference type="EMBL" id="JAUPFM010000001">
    <property type="protein sequence ID" value="KAK2863314.1"/>
    <property type="molecule type" value="Genomic_DNA"/>
</dbReference>
<evidence type="ECO:0000256" key="3">
    <source>
        <dbReference type="ARBA" id="ARBA00023136"/>
    </source>
</evidence>
<dbReference type="GO" id="GO:0050852">
    <property type="term" value="P:T cell receptor signaling pathway"/>
    <property type="evidence" value="ECO:0007669"/>
    <property type="project" value="TreeGrafter"/>
</dbReference>
<keyword evidence="10" id="KW-1185">Reference proteome</keyword>
<dbReference type="InterPro" id="IPR036179">
    <property type="entry name" value="Ig-like_dom_sf"/>
</dbReference>
<dbReference type="InterPro" id="IPR013106">
    <property type="entry name" value="Ig_V-set"/>
</dbReference>
<comment type="caution">
    <text evidence="9">The sequence shown here is derived from an EMBL/GenBank/DDBJ whole genome shotgun (WGS) entry which is preliminary data.</text>
</comment>
<organism evidence="9 10">
    <name type="scientific">Channa striata</name>
    <name type="common">Snakehead murrel</name>
    <name type="synonym">Ophicephalus striatus</name>
    <dbReference type="NCBI Taxonomy" id="64152"/>
    <lineage>
        <taxon>Eukaryota</taxon>
        <taxon>Metazoa</taxon>
        <taxon>Chordata</taxon>
        <taxon>Craniata</taxon>
        <taxon>Vertebrata</taxon>
        <taxon>Euteleostomi</taxon>
        <taxon>Actinopterygii</taxon>
        <taxon>Neopterygii</taxon>
        <taxon>Teleostei</taxon>
        <taxon>Neoteleostei</taxon>
        <taxon>Acanthomorphata</taxon>
        <taxon>Anabantaria</taxon>
        <taxon>Anabantiformes</taxon>
        <taxon>Channoidei</taxon>
        <taxon>Channidae</taxon>
        <taxon>Channa</taxon>
    </lineage>
</organism>